<dbReference type="AlphaFoldDB" id="A0A1J4U3H7"/>
<evidence type="ECO:0000313" key="3">
    <source>
        <dbReference type="Proteomes" id="UP000182465"/>
    </source>
</evidence>
<organism evidence="2 3">
    <name type="scientific">Candidatus Kuenenbacteria bacterium CG1_02_38_13</name>
    <dbReference type="NCBI Taxonomy" id="1805235"/>
    <lineage>
        <taxon>Bacteria</taxon>
        <taxon>Candidatus Kueneniibacteriota</taxon>
    </lineage>
</organism>
<accession>A0A1J4U3H7</accession>
<evidence type="ECO:0000313" key="2">
    <source>
        <dbReference type="EMBL" id="OIO18480.1"/>
    </source>
</evidence>
<reference evidence="2 3" key="1">
    <citation type="journal article" date="2016" name="Environ. Microbiol.">
        <title>Genomic resolution of a cold subsurface aquifer community provides metabolic insights for novel microbes adapted to high CO concentrations.</title>
        <authorList>
            <person name="Probst A.J."/>
            <person name="Castelle C.J."/>
            <person name="Singh A."/>
            <person name="Brown C.T."/>
            <person name="Anantharaman K."/>
            <person name="Sharon I."/>
            <person name="Hug L.A."/>
            <person name="Burstein D."/>
            <person name="Emerson J.B."/>
            <person name="Thomas B.C."/>
            <person name="Banfield J.F."/>
        </authorList>
    </citation>
    <scope>NUCLEOTIDE SEQUENCE [LARGE SCALE GENOMIC DNA]</scope>
    <source>
        <strain evidence="2">CG1_02_38_13</strain>
    </source>
</reference>
<sequence>MAGNRHISNNYKKNSAGMALILSILILSNLFIVSFIIADIIIRIGKTGHEIGQSEIAYLAAETAIEESIYTIESARDIIALGTYDSPTNGDMDYSGGSWSRYATVITSLRVTCIDGNLKVTYPDVDPDDGDSSCIYSEVTGADITNSNDLKIHLQNGKSFQLELDVSGAGYPGFLVVSWQNKHFGQIVALDLNEDADDIQTIYDTNDIKQCNIPKIGSLNGRQRLRITNKSGHDIIYTIEPSLSDNALPIGVLLHTRGDYNNQQERTIEVERRNWQIYY</sequence>
<evidence type="ECO:0000256" key="1">
    <source>
        <dbReference type="SAM" id="Phobius"/>
    </source>
</evidence>
<gene>
    <name evidence="2" type="ORF">AUJ29_00010</name>
</gene>
<dbReference type="EMBL" id="MNVB01000001">
    <property type="protein sequence ID" value="OIO18480.1"/>
    <property type="molecule type" value="Genomic_DNA"/>
</dbReference>
<keyword evidence="1" id="KW-0472">Membrane</keyword>
<dbReference type="Proteomes" id="UP000182465">
    <property type="component" value="Unassembled WGS sequence"/>
</dbReference>
<proteinExistence type="predicted"/>
<name>A0A1J4U3H7_9BACT</name>
<comment type="caution">
    <text evidence="2">The sequence shown here is derived from an EMBL/GenBank/DDBJ whole genome shotgun (WGS) entry which is preliminary data.</text>
</comment>
<keyword evidence="1" id="KW-0812">Transmembrane</keyword>
<feature type="transmembrane region" description="Helical" evidence="1">
    <location>
        <begin position="20"/>
        <end position="42"/>
    </location>
</feature>
<keyword evidence="1" id="KW-1133">Transmembrane helix</keyword>
<protein>
    <submittedName>
        <fullName evidence="2">Uncharacterized protein</fullName>
    </submittedName>
</protein>